<feature type="transmembrane region" description="Helical" evidence="11">
    <location>
        <begin position="540"/>
        <end position="561"/>
    </location>
</feature>
<feature type="transmembrane region" description="Helical" evidence="11">
    <location>
        <begin position="174"/>
        <end position="192"/>
    </location>
</feature>
<feature type="binding site" evidence="8">
    <location>
        <position position="154"/>
    </location>
    <ligand>
        <name>Na(+)</name>
        <dbReference type="ChEBI" id="CHEBI:29101"/>
        <label>1</label>
    </ligand>
</feature>
<evidence type="ECO:0000256" key="8">
    <source>
        <dbReference type="PIRSR" id="PIRSR600175-1"/>
    </source>
</evidence>
<keyword evidence="5" id="KW-0769">Symport</keyword>
<feature type="binding site" evidence="8">
    <location>
        <position position="151"/>
    </location>
    <ligand>
        <name>Na(+)</name>
        <dbReference type="ChEBI" id="CHEBI:29101"/>
        <label>1</label>
    </ligand>
</feature>
<feature type="disulfide bond" evidence="9">
    <location>
        <begin position="263"/>
        <end position="272"/>
    </location>
</feature>
<dbReference type="InterPro" id="IPR000175">
    <property type="entry name" value="Na/ntran_symport"/>
</dbReference>
<evidence type="ECO:0000256" key="5">
    <source>
        <dbReference type="ARBA" id="ARBA00022847"/>
    </source>
</evidence>
<feature type="binding site" evidence="8">
    <location>
        <position position="426"/>
    </location>
    <ligand>
        <name>Na(+)</name>
        <dbReference type="ChEBI" id="CHEBI:29101"/>
        <label>1</label>
    </ligand>
</feature>
<keyword evidence="7 11" id="KW-0472">Membrane</keyword>
<organism evidence="12 13">
    <name type="scientific">Leptotrombidium deliense</name>
    <dbReference type="NCBI Taxonomy" id="299467"/>
    <lineage>
        <taxon>Eukaryota</taxon>
        <taxon>Metazoa</taxon>
        <taxon>Ecdysozoa</taxon>
        <taxon>Arthropoda</taxon>
        <taxon>Chelicerata</taxon>
        <taxon>Arachnida</taxon>
        <taxon>Acari</taxon>
        <taxon>Acariformes</taxon>
        <taxon>Trombidiformes</taxon>
        <taxon>Prostigmata</taxon>
        <taxon>Anystina</taxon>
        <taxon>Parasitengona</taxon>
        <taxon>Trombiculoidea</taxon>
        <taxon>Trombiculidae</taxon>
        <taxon>Leptotrombidium</taxon>
    </lineage>
</organism>
<dbReference type="Proteomes" id="UP000288716">
    <property type="component" value="Unassembled WGS sequence"/>
</dbReference>
<keyword evidence="8" id="KW-0915">Sodium</keyword>
<feature type="transmembrane region" description="Helical" evidence="11">
    <location>
        <begin position="450"/>
        <end position="476"/>
    </location>
</feature>
<evidence type="ECO:0000256" key="11">
    <source>
        <dbReference type="SAM" id="Phobius"/>
    </source>
</evidence>
<comment type="subcellular location">
    <subcellularLocation>
        <location evidence="1">Membrane</location>
        <topology evidence="1">Multi-pass membrane protein</topology>
    </subcellularLocation>
</comment>
<dbReference type="PANTHER" id="PTHR11616">
    <property type="entry name" value="SODIUM/CHLORIDE DEPENDENT TRANSPORTER"/>
    <property type="match status" value="1"/>
</dbReference>
<proteinExistence type="inferred from homology"/>
<dbReference type="EMBL" id="NCKV01000821">
    <property type="protein sequence ID" value="RWS29647.1"/>
    <property type="molecule type" value="Genomic_DNA"/>
</dbReference>
<feature type="transmembrane region" description="Helical" evidence="11">
    <location>
        <begin position="145"/>
        <end position="162"/>
    </location>
</feature>
<feature type="transmembrane region" description="Helical" evidence="11">
    <location>
        <begin position="225"/>
        <end position="252"/>
    </location>
</feature>
<dbReference type="GO" id="GO:0046872">
    <property type="term" value="F:metal ion binding"/>
    <property type="evidence" value="ECO:0007669"/>
    <property type="project" value="UniProtKB-KW"/>
</dbReference>
<evidence type="ECO:0000313" key="12">
    <source>
        <dbReference type="EMBL" id="RWS29647.1"/>
    </source>
</evidence>
<feature type="transmembrane region" description="Helical" evidence="11">
    <location>
        <begin position="372"/>
        <end position="391"/>
    </location>
</feature>
<protein>
    <submittedName>
        <fullName evidence="12">Sodium-and chloride-dependent GABA transporter ine-like protein</fullName>
    </submittedName>
</protein>
<dbReference type="GO" id="GO:0005886">
    <property type="term" value="C:plasma membrane"/>
    <property type="evidence" value="ECO:0007669"/>
    <property type="project" value="TreeGrafter"/>
</dbReference>
<keyword evidence="6 11" id="KW-1133">Transmembrane helix</keyword>
<dbReference type="PRINTS" id="PR00176">
    <property type="entry name" value="NANEUSMPORT"/>
</dbReference>
<feature type="compositionally biased region" description="Basic and acidic residues" evidence="10">
    <location>
        <begin position="1"/>
        <end position="20"/>
    </location>
</feature>
<comment type="similarity">
    <text evidence="2">Belongs to the sodium:neurotransmitter symporter (SNF) (TC 2.A.22) family.</text>
</comment>
<dbReference type="OrthoDB" id="6581954at2759"/>
<dbReference type="AlphaFoldDB" id="A0A443SQ51"/>
<evidence type="ECO:0000256" key="7">
    <source>
        <dbReference type="ARBA" id="ARBA00023136"/>
    </source>
</evidence>
<feature type="binding site" evidence="8">
    <location>
        <position position="158"/>
    </location>
    <ligand>
        <name>Na(+)</name>
        <dbReference type="ChEBI" id="CHEBI:29101"/>
        <label>1</label>
    </ligand>
</feature>
<evidence type="ECO:0000256" key="10">
    <source>
        <dbReference type="SAM" id="MobiDB-lite"/>
    </source>
</evidence>
<dbReference type="SUPFAM" id="SSF161070">
    <property type="entry name" value="SNF-like"/>
    <property type="match status" value="1"/>
</dbReference>
<evidence type="ECO:0000256" key="4">
    <source>
        <dbReference type="ARBA" id="ARBA00022692"/>
    </source>
</evidence>
<dbReference type="VEuPathDB" id="VectorBase:LDEU002393"/>
<feature type="transmembrane region" description="Helical" evidence="11">
    <location>
        <begin position="510"/>
        <end position="528"/>
    </location>
</feature>
<dbReference type="GO" id="GO:0005283">
    <property type="term" value="F:amino acid:sodium symporter activity"/>
    <property type="evidence" value="ECO:0007669"/>
    <property type="project" value="TreeGrafter"/>
</dbReference>
<sequence>MNVNEIPRKLTEQSRSKSEGSDEVFYSRSQENVLSYENKVFKFIQSSEEATGAEYLSPSLLRSNSFTDRQIPAMMCSSQVAQQYLNTRRMSVSLPELRHMRIFPTYSPGNVINEMSEFGDVDEETDSYTVHDVPPRKLWSTKADFMFTALGYTVGLNNFWRFPYFCYMNDGGSFLIAYTILIVLFGIPLLCMEYSIGQLTQSGHSIFGTLCPILKGWLQLINKRIVISTAFANFFVLLVYGTVNSWTMFYLLKSFSTPSWSKCTNNWNSLECNNGSNLVNYYSRHYSSNYTLKHVKQIPLGNSSLLNVTQYSFNSSYYSSQEFFDRKLLSMSTETSGLGIIRWELAVIIAVIWIIIFVTVRKNIHLASHPTYALAILPFTLVFILFLRTLMLNDMKDGLVYLFKPTAEGFMKPEVWLYALSLCIHSLGSVLGTSVASAKCNREKNNFLRDAFLVCFMNIFVTVAFGSIVFGTLGYLSKRRGVSITNVVPKEPGFAFVVYSEHLLTMPFKTVWSVIFFLFMFSSGVHYQNGMSVIVVLEKFITVWLTIIIAFFEVILVGWFYGGRKLSQIIKLKTSKALGCYLPFCWSVWTPIVLMVFINSSQVELLTTLENDFQAIIMVNAVFNKQLVYNGFKHFFILRIIGLALLLCGLLILPIMAVMEVINTPKTTIVTRILNTCKPRNETNELKTAVIYANDALLSTQEQQPSIFAKIEYPKDDLKQTPVTFSLIAGLDRETTI</sequence>
<feature type="region of interest" description="Disordered" evidence="10">
    <location>
        <begin position="1"/>
        <end position="23"/>
    </location>
</feature>
<feature type="transmembrane region" description="Helical" evidence="11">
    <location>
        <begin position="340"/>
        <end position="360"/>
    </location>
</feature>
<dbReference type="PROSITE" id="PS50267">
    <property type="entry name" value="NA_NEUROTRAN_SYMP_3"/>
    <property type="match status" value="1"/>
</dbReference>
<evidence type="ECO:0000256" key="3">
    <source>
        <dbReference type="ARBA" id="ARBA00022448"/>
    </source>
</evidence>
<feature type="transmembrane region" description="Helical" evidence="11">
    <location>
        <begin position="415"/>
        <end position="438"/>
    </location>
</feature>
<evidence type="ECO:0000256" key="1">
    <source>
        <dbReference type="ARBA" id="ARBA00004141"/>
    </source>
</evidence>
<evidence type="ECO:0000256" key="2">
    <source>
        <dbReference type="ARBA" id="ARBA00006459"/>
    </source>
</evidence>
<evidence type="ECO:0000313" key="13">
    <source>
        <dbReference type="Proteomes" id="UP000288716"/>
    </source>
</evidence>
<keyword evidence="13" id="KW-1185">Reference proteome</keyword>
<name>A0A443SQ51_9ACAR</name>
<accession>A0A443SQ51</accession>
<feature type="transmembrane region" description="Helical" evidence="11">
    <location>
        <begin position="636"/>
        <end position="659"/>
    </location>
</feature>
<dbReference type="GO" id="GO:0089718">
    <property type="term" value="P:amino acid import across plasma membrane"/>
    <property type="evidence" value="ECO:0007669"/>
    <property type="project" value="TreeGrafter"/>
</dbReference>
<dbReference type="Pfam" id="PF00209">
    <property type="entry name" value="SNF"/>
    <property type="match status" value="2"/>
</dbReference>
<keyword evidence="3" id="KW-0813">Transport</keyword>
<dbReference type="PANTHER" id="PTHR11616:SF241">
    <property type="entry name" value="SODIUM- AND CHLORIDE-DEPENDENT GLYCINE TRANSPORTER 2"/>
    <property type="match status" value="1"/>
</dbReference>
<dbReference type="InterPro" id="IPR037272">
    <property type="entry name" value="SNS_sf"/>
</dbReference>
<gene>
    <name evidence="12" type="ORF">B4U80_08395</name>
</gene>
<feature type="transmembrane region" description="Helical" evidence="11">
    <location>
        <begin position="581"/>
        <end position="598"/>
    </location>
</feature>
<comment type="caution">
    <text evidence="12">The sequence shown here is derived from an EMBL/GenBank/DDBJ whole genome shotgun (WGS) entry which is preliminary data.</text>
</comment>
<reference evidence="12 13" key="1">
    <citation type="journal article" date="2018" name="Gigascience">
        <title>Genomes of trombidid mites reveal novel predicted allergens and laterally-transferred genes associated with secondary metabolism.</title>
        <authorList>
            <person name="Dong X."/>
            <person name="Chaisiri K."/>
            <person name="Xia D."/>
            <person name="Armstrong S.D."/>
            <person name="Fang Y."/>
            <person name="Donnelly M.J."/>
            <person name="Kadowaki T."/>
            <person name="McGarry J.W."/>
            <person name="Darby A.C."/>
            <person name="Makepeace B.L."/>
        </authorList>
    </citation>
    <scope>NUCLEOTIDE SEQUENCE [LARGE SCALE GENOMIC DNA]</scope>
    <source>
        <strain evidence="12">UoL-UT</strain>
    </source>
</reference>
<evidence type="ECO:0000256" key="9">
    <source>
        <dbReference type="PIRSR" id="PIRSR600175-2"/>
    </source>
</evidence>
<evidence type="ECO:0000256" key="6">
    <source>
        <dbReference type="ARBA" id="ARBA00022989"/>
    </source>
</evidence>
<keyword evidence="8" id="KW-0479">Metal-binding</keyword>
<feature type="binding site" evidence="8">
    <location>
        <position position="458"/>
    </location>
    <ligand>
        <name>Na(+)</name>
        <dbReference type="ChEBI" id="CHEBI:29101"/>
        <label>1</label>
    </ligand>
</feature>
<keyword evidence="4 11" id="KW-0812">Transmembrane</keyword>
<keyword evidence="9" id="KW-1015">Disulfide bond</keyword>